<dbReference type="Proteomes" id="UP000014216">
    <property type="component" value="Unassembled WGS sequence"/>
</dbReference>
<dbReference type="PROSITE" id="PS00507">
    <property type="entry name" value="NI_HGENASE_L_1"/>
    <property type="match status" value="1"/>
</dbReference>
<dbReference type="EC" id="1.12.2.1" evidence="9"/>
<dbReference type="OrthoDB" id="9761717at2"/>
<gene>
    <name evidence="9" type="primary">hydB</name>
    <name evidence="9" type="ORF">Dpo_3c00670</name>
</gene>
<accession>S0FZ31</accession>
<dbReference type="GO" id="GO:0016151">
    <property type="term" value="F:nickel cation binding"/>
    <property type="evidence" value="ECO:0007669"/>
    <property type="project" value="InterPro"/>
</dbReference>
<dbReference type="GO" id="GO:0008901">
    <property type="term" value="F:ferredoxin hydrogenase activity"/>
    <property type="evidence" value="ECO:0007669"/>
    <property type="project" value="InterPro"/>
</dbReference>
<evidence type="ECO:0000256" key="7">
    <source>
        <dbReference type="PIRSR" id="PIRSR601501-1"/>
    </source>
</evidence>
<keyword evidence="6 9" id="KW-0560">Oxidoreductase</keyword>
<dbReference type="AlphaFoldDB" id="S0FZ31"/>
<evidence type="ECO:0000256" key="2">
    <source>
        <dbReference type="ARBA" id="ARBA00004196"/>
    </source>
</evidence>
<dbReference type="InterPro" id="IPR001501">
    <property type="entry name" value="Ni-dep_hyd_lsu"/>
</dbReference>
<keyword evidence="7" id="KW-0460">Magnesium</keyword>
<comment type="cofactor">
    <cofactor evidence="1 7">
        <name>Ni(2+)</name>
        <dbReference type="ChEBI" id="CHEBI:49786"/>
    </cofactor>
</comment>
<feature type="binding site" evidence="7">
    <location>
        <position position="44"/>
    </location>
    <ligand>
        <name>Mg(2+)</name>
        <dbReference type="ChEBI" id="CHEBI:18420"/>
    </ligand>
</feature>
<keyword evidence="7" id="KW-0408">Iron</keyword>
<evidence type="ECO:0000256" key="4">
    <source>
        <dbReference type="ARBA" id="ARBA00022596"/>
    </source>
</evidence>
<keyword evidence="5 7" id="KW-0479">Metal-binding</keyword>
<feature type="binding site" evidence="7">
    <location>
        <position position="496"/>
    </location>
    <ligand>
        <name>Ni(2+)</name>
        <dbReference type="ChEBI" id="CHEBI:49786"/>
    </ligand>
</feature>
<dbReference type="GO" id="GO:0047806">
    <property type="term" value="F:cytochrome-c3 hydrogenase activity"/>
    <property type="evidence" value="ECO:0007669"/>
    <property type="project" value="UniProtKB-EC"/>
</dbReference>
<comment type="cofactor">
    <cofactor evidence="7">
        <name>Fe cation</name>
        <dbReference type="ChEBI" id="CHEBI:24875"/>
    </cofactor>
</comment>
<feature type="binding site" evidence="7">
    <location>
        <position position="502"/>
    </location>
    <ligand>
        <name>Mg(2+)</name>
        <dbReference type="ChEBI" id="CHEBI:18420"/>
    </ligand>
</feature>
<evidence type="ECO:0000313" key="9">
    <source>
        <dbReference type="EMBL" id="EMS79925.1"/>
    </source>
</evidence>
<feature type="binding site" evidence="7">
    <location>
        <position position="63"/>
    </location>
    <ligand>
        <name>Ni(2+)</name>
        <dbReference type="ChEBI" id="CHEBI:49786"/>
    </ligand>
</feature>
<dbReference type="RefSeq" id="WP_006965253.1">
    <property type="nucleotide sequence ID" value="NZ_APJX01000003.1"/>
</dbReference>
<feature type="compositionally biased region" description="Polar residues" evidence="8">
    <location>
        <begin position="454"/>
        <end position="465"/>
    </location>
</feature>
<dbReference type="InterPro" id="IPR050867">
    <property type="entry name" value="NiFe/NiFeSe_hydrgnase_LSU"/>
</dbReference>
<evidence type="ECO:0000256" key="5">
    <source>
        <dbReference type="ARBA" id="ARBA00022723"/>
    </source>
</evidence>
<feature type="binding site" evidence="7">
    <location>
        <position position="499"/>
    </location>
    <ligand>
        <name>Fe cation</name>
        <dbReference type="ChEBI" id="CHEBI:24875"/>
    </ligand>
</feature>
<keyword evidence="4 7" id="KW-0533">Nickel</keyword>
<feature type="binding site" evidence="7">
    <location>
        <position position="448"/>
    </location>
    <ligand>
        <name>Mg(2+)</name>
        <dbReference type="ChEBI" id="CHEBI:18420"/>
    </ligand>
</feature>
<keyword evidence="10" id="KW-1185">Reference proteome</keyword>
<dbReference type="Gene3D" id="1.10.645.10">
    <property type="entry name" value="Cytochrome-c3 Hydrogenase, chain B"/>
    <property type="match status" value="1"/>
</dbReference>
<sequence>MSSETKKIDIPFNRVEGDLEVKVDVTDDTITDAWSCGTMYRGFEAMMTGRGPLDGLVITPRICGICSLTHLNAAAVALDRIAQVTLPDNAIRLRNVALMAETIQSDLRQAVLMYMADFTNHKAYQKHPLFKEAVARYQMLSGSSVVEVIRKTKRLIEIIAIIGGQWPHTSFMVPGGVTSIPYVPKLMQSRLIFNRFLEWYEKKVLGCTIARWQAVTTRKELAQWFEERPEHRDSEVGFFIRFAEKAGLDTYGRGNDHFLCFGNFPLPKDTAVTPRVPGTDQLTTPGFFRETEYLALDAASIKEDITCSWFEQKPVVSHPFDSVTRPYASGNMGKPYSWVKAPRYDGLPAETGPLAEAVMDRVPLFLDLIRNTGATALVRQLARITRPARLLPDMGTWIDELLAHHADPFYTPVKTIPDGQGAGMIQAARGALGHWVTIENSKISNYQVITPTAWNGSPRDGQNQPGPWESALKGTPVKDPDNPVEAGHVIRSFDPCMVCAVHIVKNEK</sequence>
<dbReference type="EMBL" id="APJX01000003">
    <property type="protein sequence ID" value="EMS79925.1"/>
    <property type="molecule type" value="Genomic_DNA"/>
</dbReference>
<dbReference type="Pfam" id="PF00374">
    <property type="entry name" value="NiFeSe_Hases"/>
    <property type="match status" value="2"/>
</dbReference>
<evidence type="ECO:0000256" key="1">
    <source>
        <dbReference type="ARBA" id="ARBA00001967"/>
    </source>
</evidence>
<reference evidence="9 10" key="1">
    <citation type="journal article" date="2013" name="Genome Announc.">
        <title>Draft Genome Sequence of Desulfotignum phosphitoxidans DSM 13687 Strain FiPS-3.</title>
        <authorList>
            <person name="Poehlein A."/>
            <person name="Daniel R."/>
            <person name="Simeonova D.D."/>
        </authorList>
    </citation>
    <scope>NUCLEOTIDE SEQUENCE [LARGE SCALE GENOMIC DNA]</scope>
    <source>
        <strain evidence="9 10">DSM 13687</strain>
    </source>
</reference>
<dbReference type="SUPFAM" id="SSF56762">
    <property type="entry name" value="HydB/Nqo4-like"/>
    <property type="match status" value="1"/>
</dbReference>
<dbReference type="GO" id="GO:0030313">
    <property type="term" value="C:cell envelope"/>
    <property type="evidence" value="ECO:0007669"/>
    <property type="project" value="UniProtKB-SubCell"/>
</dbReference>
<evidence type="ECO:0000256" key="3">
    <source>
        <dbReference type="ARBA" id="ARBA00009292"/>
    </source>
</evidence>
<dbReference type="InterPro" id="IPR018194">
    <property type="entry name" value="Ni-dep_hyd_lsu_Ni_BS"/>
</dbReference>
<evidence type="ECO:0000256" key="6">
    <source>
        <dbReference type="ARBA" id="ARBA00023002"/>
    </source>
</evidence>
<feature type="region of interest" description="Disordered" evidence="8">
    <location>
        <begin position="454"/>
        <end position="477"/>
    </location>
</feature>
<protein>
    <submittedName>
        <fullName evidence="9">Periplasmic [NiFe] ferredoxin hydrogenase large subunit HydB</fullName>
        <ecNumber evidence="9">1.12.2.1</ecNumber>
    </submittedName>
</protein>
<comment type="subcellular location">
    <subcellularLocation>
        <location evidence="2">Cell envelope</location>
    </subcellularLocation>
</comment>
<evidence type="ECO:0000313" key="10">
    <source>
        <dbReference type="Proteomes" id="UP000014216"/>
    </source>
</evidence>
<feature type="binding site" evidence="7">
    <location>
        <position position="66"/>
    </location>
    <ligand>
        <name>Fe cation</name>
        <dbReference type="ChEBI" id="CHEBI:24875"/>
    </ligand>
</feature>
<proteinExistence type="inferred from homology"/>
<comment type="caution">
    <text evidence="9">The sequence shown here is derived from an EMBL/GenBank/DDBJ whole genome shotgun (WGS) entry which is preliminary data.</text>
</comment>
<organism evidence="9 10">
    <name type="scientific">Desulfotignum phosphitoxidans DSM 13687</name>
    <dbReference type="NCBI Taxonomy" id="1286635"/>
    <lineage>
        <taxon>Bacteria</taxon>
        <taxon>Pseudomonadati</taxon>
        <taxon>Thermodesulfobacteriota</taxon>
        <taxon>Desulfobacteria</taxon>
        <taxon>Desulfobacterales</taxon>
        <taxon>Desulfobacteraceae</taxon>
        <taxon>Desulfotignum</taxon>
    </lineage>
</organism>
<dbReference type="PATRIC" id="fig|1286635.3.peg.1627"/>
<feature type="binding site" evidence="7">
    <location>
        <position position="66"/>
    </location>
    <ligand>
        <name>Ni(2+)</name>
        <dbReference type="ChEBI" id="CHEBI:49786"/>
    </ligand>
</feature>
<comment type="similarity">
    <text evidence="3">Belongs to the [NiFe]/[NiFeSe] hydrogenase large subunit family.</text>
</comment>
<dbReference type="PANTHER" id="PTHR42958">
    <property type="entry name" value="HYDROGENASE-2 LARGE CHAIN"/>
    <property type="match status" value="1"/>
</dbReference>
<dbReference type="InterPro" id="IPR029014">
    <property type="entry name" value="NiFe-Hase_large"/>
</dbReference>
<name>S0FZ31_9BACT</name>
<evidence type="ECO:0000256" key="8">
    <source>
        <dbReference type="SAM" id="MobiDB-lite"/>
    </source>
</evidence>
<dbReference type="PANTHER" id="PTHR42958:SF4">
    <property type="entry name" value="HYDROGENASE EXPRESSION_FORMATION PROTEIN HUPK"/>
    <property type="match status" value="1"/>
</dbReference>